<dbReference type="EMBL" id="BONG01000035">
    <property type="protein sequence ID" value="GIF91673.1"/>
    <property type="molecule type" value="Genomic_DNA"/>
</dbReference>
<dbReference type="Proteomes" id="UP000619293">
    <property type="component" value="Unassembled WGS sequence"/>
</dbReference>
<sequence length="327" mass="34360">MKAIVRDRYGSADLLRYADVPRPAVGPEQVLVRVRACSLNFGDRVALRGEPTVIRLAWGLRRPRVTVLGRDIAGTVVEAGAKVSRWQPGDEVFGEVDQRGFAEYVAAPADHLARVPAGVSFEQAATLPVAGSTALQALRLGGVTAGSRVLVNGASGGVGTFAVQLAADLGAQVTGVCSTRNADLVRSLGADVVVDYTREDFTRGDRSYDVIFDLAGGHGLAALRRVLAPGGVYLSSSGAGGRVLGPLPHLLKVTALGAVTRQRLRVVATRRDTADLDHLAGLIAAGRLSPVIERVRPLSETADALRALETDHARGKIVLIVPEPVQP</sequence>
<dbReference type="CDD" id="cd08267">
    <property type="entry name" value="MDR1"/>
    <property type="match status" value="1"/>
</dbReference>
<dbReference type="Gene3D" id="3.90.180.10">
    <property type="entry name" value="Medium-chain alcohol dehydrogenases, catalytic domain"/>
    <property type="match status" value="1"/>
</dbReference>
<dbReference type="GO" id="GO:0016491">
    <property type="term" value="F:oxidoreductase activity"/>
    <property type="evidence" value="ECO:0007669"/>
    <property type="project" value="InterPro"/>
</dbReference>
<dbReference type="PANTHER" id="PTHR11695">
    <property type="entry name" value="ALCOHOL DEHYDROGENASE RELATED"/>
    <property type="match status" value="1"/>
</dbReference>
<dbReference type="Pfam" id="PF13602">
    <property type="entry name" value="ADH_zinc_N_2"/>
    <property type="match status" value="1"/>
</dbReference>
<evidence type="ECO:0000313" key="3">
    <source>
        <dbReference type="Proteomes" id="UP000619293"/>
    </source>
</evidence>
<evidence type="ECO:0000313" key="2">
    <source>
        <dbReference type="EMBL" id="GIF91673.1"/>
    </source>
</evidence>
<gene>
    <name evidence="2" type="ORF">Cch02nite_51170</name>
</gene>
<keyword evidence="3" id="KW-1185">Reference proteome</keyword>
<comment type="caution">
    <text evidence="2">The sequence shown here is derived from an EMBL/GenBank/DDBJ whole genome shotgun (WGS) entry which is preliminary data.</text>
</comment>
<evidence type="ECO:0000259" key="1">
    <source>
        <dbReference type="SMART" id="SM00829"/>
    </source>
</evidence>
<dbReference type="Pfam" id="PF08240">
    <property type="entry name" value="ADH_N"/>
    <property type="match status" value="1"/>
</dbReference>
<dbReference type="InterPro" id="IPR020843">
    <property type="entry name" value="ER"/>
</dbReference>
<proteinExistence type="predicted"/>
<dbReference type="SUPFAM" id="SSF50129">
    <property type="entry name" value="GroES-like"/>
    <property type="match status" value="1"/>
</dbReference>
<dbReference type="InterPro" id="IPR011032">
    <property type="entry name" value="GroES-like_sf"/>
</dbReference>
<reference evidence="2 3" key="1">
    <citation type="submission" date="2021-01" db="EMBL/GenBank/DDBJ databases">
        <title>Whole genome shotgun sequence of Catellatospora chokoriensis NBRC 107358.</title>
        <authorList>
            <person name="Komaki H."/>
            <person name="Tamura T."/>
        </authorList>
    </citation>
    <scope>NUCLEOTIDE SEQUENCE [LARGE SCALE GENOMIC DNA]</scope>
    <source>
        <strain evidence="2 3">NBRC 107358</strain>
    </source>
</reference>
<dbReference type="InterPro" id="IPR036291">
    <property type="entry name" value="NAD(P)-bd_dom_sf"/>
</dbReference>
<dbReference type="InterPro" id="IPR013154">
    <property type="entry name" value="ADH-like_N"/>
</dbReference>
<dbReference type="SMART" id="SM00829">
    <property type="entry name" value="PKS_ER"/>
    <property type="match status" value="1"/>
</dbReference>
<dbReference type="SUPFAM" id="SSF51735">
    <property type="entry name" value="NAD(P)-binding Rossmann-fold domains"/>
    <property type="match status" value="1"/>
</dbReference>
<accession>A0A8J3K2M0</accession>
<dbReference type="PANTHER" id="PTHR11695:SF294">
    <property type="entry name" value="RETICULON-4-INTERACTING PROTEIN 1, MITOCHONDRIAL"/>
    <property type="match status" value="1"/>
</dbReference>
<dbReference type="Gene3D" id="3.40.50.720">
    <property type="entry name" value="NAD(P)-binding Rossmann-like Domain"/>
    <property type="match status" value="1"/>
</dbReference>
<organism evidence="2 3">
    <name type="scientific">Catellatospora chokoriensis</name>
    <dbReference type="NCBI Taxonomy" id="310353"/>
    <lineage>
        <taxon>Bacteria</taxon>
        <taxon>Bacillati</taxon>
        <taxon>Actinomycetota</taxon>
        <taxon>Actinomycetes</taxon>
        <taxon>Micromonosporales</taxon>
        <taxon>Micromonosporaceae</taxon>
        <taxon>Catellatospora</taxon>
    </lineage>
</organism>
<dbReference type="AlphaFoldDB" id="A0A8J3K2M0"/>
<dbReference type="RefSeq" id="WP_191842051.1">
    <property type="nucleotide sequence ID" value="NZ_BAAALB010000017.1"/>
</dbReference>
<protein>
    <submittedName>
        <fullName evidence="2">NADPH:quinone reductase</fullName>
    </submittedName>
</protein>
<name>A0A8J3K2M0_9ACTN</name>
<feature type="domain" description="Enoyl reductase (ER)" evidence="1">
    <location>
        <begin position="10"/>
        <end position="319"/>
    </location>
</feature>
<dbReference type="InterPro" id="IPR050700">
    <property type="entry name" value="YIM1/Zinc_Alcohol_DH_Fams"/>
</dbReference>